<feature type="compositionally biased region" description="Basic and acidic residues" evidence="1">
    <location>
        <begin position="85"/>
        <end position="95"/>
    </location>
</feature>
<evidence type="ECO:0000256" key="1">
    <source>
        <dbReference type="SAM" id="MobiDB-lite"/>
    </source>
</evidence>
<feature type="compositionally biased region" description="Low complexity" evidence="1">
    <location>
        <begin position="102"/>
        <end position="112"/>
    </location>
</feature>
<reference evidence="3" key="1">
    <citation type="journal article" date="2015" name="J. Biotechnol.">
        <title>Complete genome sequence of Streptomyces ambofaciens ATCC 23877, the spiramycin producer.</title>
        <authorList>
            <person name="Thibessard A."/>
            <person name="Haas D."/>
            <person name="Gerbaud C."/>
            <person name="Aigle B."/>
            <person name="Lautru S."/>
            <person name="Pernodet J.L."/>
            <person name="Leblond P."/>
        </authorList>
    </citation>
    <scope>NUCLEOTIDE SEQUENCE [LARGE SCALE GENOMIC DNA]</scope>
    <source>
        <strain evidence="3">ATCC 23877 / 3486 / DSM 40053 / JCM 4204 / NBRC 12836 / NRRL B-2516</strain>
    </source>
</reference>
<proteinExistence type="predicted"/>
<accession>A0A0K2AQL2</accession>
<dbReference type="KEGG" id="samb:SAM23877_2152"/>
<feature type="compositionally biased region" description="Gly residues" evidence="1">
    <location>
        <begin position="43"/>
        <end position="56"/>
    </location>
</feature>
<feature type="region of interest" description="Disordered" evidence="1">
    <location>
        <begin position="1"/>
        <end position="125"/>
    </location>
</feature>
<evidence type="ECO:0000313" key="2">
    <source>
        <dbReference type="EMBL" id="AKZ55201.1"/>
    </source>
</evidence>
<dbReference type="EMBL" id="CP012382">
    <property type="protein sequence ID" value="AKZ55201.1"/>
    <property type="molecule type" value="Genomic_DNA"/>
</dbReference>
<name>A0A0K2AQL2_STRA7</name>
<sequence>MSKTARISSPRSSLSCGTDMPGASWCGRCVTSGAGPPPRTNVPGGGGVPVPRGGAGVPAPGARPDTRTRPRRYAGNASECQWRGIDFDADPRTDRSPPPFRHPSFPSGGRTCPSRRSRTCTSTPSTRCWTVPRG</sequence>
<dbReference type="AlphaFoldDB" id="A0A0K2AQL2"/>
<evidence type="ECO:0000313" key="3">
    <source>
        <dbReference type="Proteomes" id="UP000061018"/>
    </source>
</evidence>
<protein>
    <submittedName>
        <fullName evidence="2">Uncharacterized protein</fullName>
    </submittedName>
</protein>
<organism evidence="2 3">
    <name type="scientific">Streptomyces ambofaciens (strain ATCC 23877 / 3486 / DSM 40053 / JCM 4204 / NBRC 12836 / NRRL B-2516)</name>
    <dbReference type="NCBI Taxonomy" id="278992"/>
    <lineage>
        <taxon>Bacteria</taxon>
        <taxon>Bacillati</taxon>
        <taxon>Actinomycetota</taxon>
        <taxon>Actinomycetes</taxon>
        <taxon>Kitasatosporales</taxon>
        <taxon>Streptomycetaceae</taxon>
        <taxon>Streptomyces</taxon>
    </lineage>
</organism>
<gene>
    <name evidence="2" type="ORF">SAM23877_2152</name>
</gene>
<feature type="compositionally biased region" description="Polar residues" evidence="1">
    <location>
        <begin position="1"/>
        <end position="16"/>
    </location>
</feature>
<dbReference type="Proteomes" id="UP000061018">
    <property type="component" value="Chromosome"/>
</dbReference>